<evidence type="ECO:0000313" key="4">
    <source>
        <dbReference type="Proteomes" id="UP000515806"/>
    </source>
</evidence>
<protein>
    <submittedName>
        <fullName evidence="3">Thioesterase</fullName>
    </submittedName>
</protein>
<dbReference type="PANTHER" id="PTHR11487">
    <property type="entry name" value="THIOESTERASE"/>
    <property type="match status" value="1"/>
</dbReference>
<dbReference type="Proteomes" id="UP000515806">
    <property type="component" value="Chromosome"/>
</dbReference>
<comment type="similarity">
    <text evidence="1">Belongs to the thioesterase family.</text>
</comment>
<organism evidence="3 4">
    <name type="scientific">Pedobacter roseus</name>
    <dbReference type="NCBI Taxonomy" id="336820"/>
    <lineage>
        <taxon>Bacteria</taxon>
        <taxon>Pseudomonadati</taxon>
        <taxon>Bacteroidota</taxon>
        <taxon>Sphingobacteriia</taxon>
        <taxon>Sphingobacteriales</taxon>
        <taxon>Sphingobacteriaceae</taxon>
        <taxon>Pedobacter</taxon>
    </lineage>
</organism>
<dbReference type="RefSeq" id="WP_187594414.1">
    <property type="nucleotide sequence ID" value="NZ_CP060723.1"/>
</dbReference>
<dbReference type="KEGG" id="proe:H9L23_07725"/>
<evidence type="ECO:0000256" key="1">
    <source>
        <dbReference type="ARBA" id="ARBA00007169"/>
    </source>
</evidence>
<feature type="domain" description="Thioesterase" evidence="2">
    <location>
        <begin position="14"/>
        <end position="233"/>
    </location>
</feature>
<dbReference type="Pfam" id="PF00975">
    <property type="entry name" value="Thioesterase"/>
    <property type="match status" value="1"/>
</dbReference>
<dbReference type="PANTHER" id="PTHR11487:SF0">
    <property type="entry name" value="S-ACYL FATTY ACID SYNTHASE THIOESTERASE, MEDIUM CHAIN"/>
    <property type="match status" value="1"/>
</dbReference>
<dbReference type="Gene3D" id="3.40.50.1820">
    <property type="entry name" value="alpha/beta hydrolase"/>
    <property type="match status" value="1"/>
</dbReference>
<accession>A0A7G9QKT4</accession>
<dbReference type="EMBL" id="CP060723">
    <property type="protein sequence ID" value="QNN43959.1"/>
    <property type="molecule type" value="Genomic_DNA"/>
</dbReference>
<evidence type="ECO:0000313" key="3">
    <source>
        <dbReference type="EMBL" id="QNN43959.1"/>
    </source>
</evidence>
<dbReference type="AlphaFoldDB" id="A0A7G9QKT4"/>
<dbReference type="InterPro" id="IPR001031">
    <property type="entry name" value="Thioesterase"/>
</dbReference>
<gene>
    <name evidence="3" type="ORF">H9L23_07725</name>
</gene>
<keyword evidence="4" id="KW-1185">Reference proteome</keyword>
<evidence type="ECO:0000259" key="2">
    <source>
        <dbReference type="Pfam" id="PF00975"/>
    </source>
</evidence>
<reference evidence="3 4" key="1">
    <citation type="submission" date="2020-08" db="EMBL/GenBank/DDBJ databases">
        <title>Genome sequence of Pedobacter roseus KACC 11594T.</title>
        <authorList>
            <person name="Hyun D.-W."/>
            <person name="Bae J.-W."/>
        </authorList>
    </citation>
    <scope>NUCLEOTIDE SEQUENCE [LARGE SCALE GENOMIC DNA]</scope>
    <source>
        <strain evidence="3 4">KACC 11594</strain>
    </source>
</reference>
<name>A0A7G9QKT4_9SPHI</name>
<dbReference type="GO" id="GO:0008610">
    <property type="term" value="P:lipid biosynthetic process"/>
    <property type="evidence" value="ECO:0007669"/>
    <property type="project" value="TreeGrafter"/>
</dbReference>
<sequence length="241" mass="27430">MIDSNISFIKKKAKLFLLHYAGGNVYSYQFLIPLLNDFDVIPLELPGRGKRAKEPLLKLFEEVSVDLYNLILNQVQEEEFLIYGHSMGAYLGLKITDMLNGINKKPVCLIVSGNPGPGIKDDLQRHLLDDCEFIRELKKIGGIPSEIFANNEVLNYFLPILRADFEVAENNNLDSTRASDVPIFAMMGDQEEKCEQISNWNRFTSGSFDFKIMKGGHFFIRENPELLAGIIRKCYDENIIS</sequence>
<dbReference type="InterPro" id="IPR029058">
    <property type="entry name" value="AB_hydrolase_fold"/>
</dbReference>
<dbReference type="InterPro" id="IPR012223">
    <property type="entry name" value="TEII"/>
</dbReference>
<proteinExistence type="inferred from homology"/>
<dbReference type="SUPFAM" id="SSF53474">
    <property type="entry name" value="alpha/beta-Hydrolases"/>
    <property type="match status" value="1"/>
</dbReference>